<proteinExistence type="predicted"/>
<dbReference type="InterPro" id="IPR036105">
    <property type="entry name" value="DiNase_FeMo-co_biosyn_sf"/>
</dbReference>
<feature type="domain" description="Dinitrogenase iron-molybdenum cofactor biosynthesis" evidence="1">
    <location>
        <begin position="48"/>
        <end position="132"/>
    </location>
</feature>
<dbReference type="EMBL" id="FLUQ01000006">
    <property type="protein sequence ID" value="SBW10572.1"/>
    <property type="molecule type" value="Genomic_DNA"/>
</dbReference>
<dbReference type="Gene3D" id="3.30.420.130">
    <property type="entry name" value="Dinitrogenase iron-molybdenum cofactor biosynthesis domain"/>
    <property type="match status" value="1"/>
</dbReference>
<dbReference type="PANTHER" id="PTHR42983:SF1">
    <property type="entry name" value="IRON-MOLYBDENUM PROTEIN"/>
    <property type="match status" value="1"/>
</dbReference>
<sequence>MRWRRFPLRWRRMPQTQTRRERKPRQSEYIGDIPMLVAVPVETKDMNAAVCPSFGRAPYFLLFNTESRQSEIVDNPGASAQGGAGIKAAQALVDSKADALLTPRCGQNAADVLQAANIALHKSNDGSAAVNITLFTEGKLPVLEEIHAGFHGHGA</sequence>
<organism evidence="2">
    <name type="scientific">uncultured delta proteobacterium</name>
    <dbReference type="NCBI Taxonomy" id="34034"/>
    <lineage>
        <taxon>Bacteria</taxon>
        <taxon>Deltaproteobacteria</taxon>
        <taxon>environmental samples</taxon>
    </lineage>
</organism>
<evidence type="ECO:0000313" key="2">
    <source>
        <dbReference type="EMBL" id="SBW10572.1"/>
    </source>
</evidence>
<accession>A0A212KG06</accession>
<dbReference type="Pfam" id="PF02579">
    <property type="entry name" value="Nitro_FeMo-Co"/>
    <property type="match status" value="1"/>
</dbReference>
<dbReference type="InterPro" id="IPR003731">
    <property type="entry name" value="Di-Nase_FeMo-co_biosynth"/>
</dbReference>
<dbReference type="InterPro" id="IPR033913">
    <property type="entry name" value="MTH1175_dom"/>
</dbReference>
<evidence type="ECO:0000259" key="1">
    <source>
        <dbReference type="Pfam" id="PF02579"/>
    </source>
</evidence>
<dbReference type="AlphaFoldDB" id="A0A212KG06"/>
<name>A0A212KG06_9DELT</name>
<dbReference type="PANTHER" id="PTHR42983">
    <property type="entry name" value="DINITROGENASE IRON-MOLYBDENUM COFACTOR PROTEIN-RELATED"/>
    <property type="match status" value="1"/>
</dbReference>
<reference evidence="2" key="1">
    <citation type="submission" date="2016-04" db="EMBL/GenBank/DDBJ databases">
        <authorList>
            <person name="Evans L.H."/>
            <person name="Alamgir A."/>
            <person name="Owens N."/>
            <person name="Weber N.D."/>
            <person name="Virtaneva K."/>
            <person name="Barbian K."/>
            <person name="Babar A."/>
            <person name="Rosenke K."/>
        </authorList>
    </citation>
    <scope>NUCLEOTIDE SEQUENCE</scope>
    <source>
        <strain evidence="2">86</strain>
    </source>
</reference>
<protein>
    <submittedName>
        <fullName evidence="2">Dinitrogenase iron-molybdenum cofactor family protein (Modular protein)</fullName>
    </submittedName>
</protein>
<dbReference type="CDD" id="cd00851">
    <property type="entry name" value="MTH1175"/>
    <property type="match status" value="1"/>
</dbReference>
<dbReference type="SUPFAM" id="SSF53146">
    <property type="entry name" value="Nitrogenase accessory factor-like"/>
    <property type="match status" value="1"/>
</dbReference>
<gene>
    <name evidence="2" type="ORF">KL86DPRO_60211</name>
</gene>